<dbReference type="RefSeq" id="WP_183786170.1">
    <property type="nucleotide sequence ID" value="NZ_JACIBS010000002.1"/>
</dbReference>
<sequence>MPVLAGSEPFRHTGNSRTGVSRCRGVARGATDGVGTDPAWVADIVLHNGFRVATLGGDAPLLFERGTAFAAAVRQVGTK</sequence>
<name>A0A839XQM3_9PSEU</name>
<dbReference type="Proteomes" id="UP000564573">
    <property type="component" value="Unassembled WGS sequence"/>
</dbReference>
<gene>
    <name evidence="2" type="ORF">FB384_003982</name>
</gene>
<feature type="region of interest" description="Disordered" evidence="1">
    <location>
        <begin position="1"/>
        <end position="21"/>
    </location>
</feature>
<dbReference type="EMBL" id="JACIBS010000002">
    <property type="protein sequence ID" value="MBB3665031.1"/>
    <property type="molecule type" value="Genomic_DNA"/>
</dbReference>
<dbReference type="AlphaFoldDB" id="A0A839XQM3"/>
<evidence type="ECO:0000313" key="3">
    <source>
        <dbReference type="Proteomes" id="UP000564573"/>
    </source>
</evidence>
<reference evidence="2 3" key="1">
    <citation type="submission" date="2020-08" db="EMBL/GenBank/DDBJ databases">
        <title>Sequencing the genomes of 1000 actinobacteria strains.</title>
        <authorList>
            <person name="Klenk H.-P."/>
        </authorList>
    </citation>
    <scope>NUCLEOTIDE SEQUENCE [LARGE SCALE GENOMIC DNA]</scope>
    <source>
        <strain evidence="2 3">DSM 45267</strain>
    </source>
</reference>
<proteinExistence type="predicted"/>
<evidence type="ECO:0000313" key="2">
    <source>
        <dbReference type="EMBL" id="MBB3665031.1"/>
    </source>
</evidence>
<evidence type="ECO:0000256" key="1">
    <source>
        <dbReference type="SAM" id="MobiDB-lite"/>
    </source>
</evidence>
<organism evidence="2 3">
    <name type="scientific">Prauserella sediminis</name>
    <dbReference type="NCBI Taxonomy" id="577680"/>
    <lineage>
        <taxon>Bacteria</taxon>
        <taxon>Bacillati</taxon>
        <taxon>Actinomycetota</taxon>
        <taxon>Actinomycetes</taxon>
        <taxon>Pseudonocardiales</taxon>
        <taxon>Pseudonocardiaceae</taxon>
        <taxon>Prauserella</taxon>
        <taxon>Prauserella salsuginis group</taxon>
    </lineage>
</organism>
<keyword evidence="3" id="KW-1185">Reference proteome</keyword>
<protein>
    <submittedName>
        <fullName evidence="2">Uncharacterized protein</fullName>
    </submittedName>
</protein>
<accession>A0A839XQM3</accession>
<comment type="caution">
    <text evidence="2">The sequence shown here is derived from an EMBL/GenBank/DDBJ whole genome shotgun (WGS) entry which is preliminary data.</text>
</comment>